<evidence type="ECO:0000256" key="7">
    <source>
        <dbReference type="ARBA" id="ARBA00023163"/>
    </source>
</evidence>
<dbReference type="SUPFAM" id="SSF55252">
    <property type="entry name" value="C-terminal domain of arginine repressor"/>
    <property type="match status" value="1"/>
</dbReference>
<protein>
    <recommendedName>
        <fullName evidence="8">Arginine repressor</fullName>
    </recommendedName>
</protein>
<dbReference type="GO" id="GO:1900079">
    <property type="term" value="P:regulation of arginine biosynthetic process"/>
    <property type="evidence" value="ECO:0007669"/>
    <property type="project" value="UniProtKB-UniRule"/>
</dbReference>
<feature type="region of interest" description="Disordered" evidence="9">
    <location>
        <begin position="1"/>
        <end position="27"/>
    </location>
</feature>
<evidence type="ECO:0000259" key="10">
    <source>
        <dbReference type="Pfam" id="PF01316"/>
    </source>
</evidence>
<feature type="domain" description="Arginine repressor DNA-binding" evidence="10">
    <location>
        <begin position="34"/>
        <end position="99"/>
    </location>
</feature>
<reference evidence="12 13" key="1">
    <citation type="submission" date="2018-11" db="EMBL/GenBank/DDBJ databases">
        <title>Genomes From Bacteria Associated with the Canine Oral Cavity: a Test Case for Automated Genome-Based Taxonomic Assignment.</title>
        <authorList>
            <person name="Coil D.A."/>
            <person name="Jospin G."/>
            <person name="Darling A.E."/>
            <person name="Wallis C."/>
            <person name="Davis I.J."/>
            <person name="Harris S."/>
            <person name="Eisen J.A."/>
            <person name="Holcombe L.J."/>
            <person name="O'Flynn C."/>
        </authorList>
    </citation>
    <scope>NUCLEOTIDE SEQUENCE [LARGE SCALE GENOMIC DNA]</scope>
    <source>
        <strain evidence="12 13">OH887_COT-365</strain>
    </source>
</reference>
<feature type="compositionally biased region" description="Low complexity" evidence="9">
    <location>
        <begin position="1"/>
        <end position="13"/>
    </location>
</feature>
<evidence type="ECO:0000256" key="1">
    <source>
        <dbReference type="ARBA" id="ARBA00004496"/>
    </source>
</evidence>
<evidence type="ECO:0000256" key="4">
    <source>
        <dbReference type="ARBA" id="ARBA00022491"/>
    </source>
</evidence>
<evidence type="ECO:0000256" key="6">
    <source>
        <dbReference type="ARBA" id="ARBA00023125"/>
    </source>
</evidence>
<evidence type="ECO:0000256" key="5">
    <source>
        <dbReference type="ARBA" id="ARBA00023015"/>
    </source>
</evidence>
<gene>
    <name evidence="8" type="primary">argR</name>
    <name evidence="12" type="ORF">EII34_15175</name>
</gene>
<dbReference type="EMBL" id="RQZG01000026">
    <property type="protein sequence ID" value="RRD03170.1"/>
    <property type="molecule type" value="Genomic_DNA"/>
</dbReference>
<keyword evidence="3 8" id="KW-0963">Cytoplasm</keyword>
<dbReference type="InterPro" id="IPR036390">
    <property type="entry name" value="WH_DNA-bd_sf"/>
</dbReference>
<comment type="pathway">
    <text evidence="8">Amino-acid biosynthesis; L-arginine biosynthesis [regulation].</text>
</comment>
<dbReference type="GO" id="GO:0003700">
    <property type="term" value="F:DNA-binding transcription factor activity"/>
    <property type="evidence" value="ECO:0007669"/>
    <property type="project" value="UniProtKB-UniRule"/>
</dbReference>
<keyword evidence="5 8" id="KW-0805">Transcription regulation</keyword>
<evidence type="ECO:0000256" key="2">
    <source>
        <dbReference type="ARBA" id="ARBA00008316"/>
    </source>
</evidence>
<evidence type="ECO:0000313" key="13">
    <source>
        <dbReference type="Proteomes" id="UP000280819"/>
    </source>
</evidence>
<dbReference type="GO" id="GO:0051259">
    <property type="term" value="P:protein complex oligomerization"/>
    <property type="evidence" value="ECO:0007669"/>
    <property type="project" value="InterPro"/>
</dbReference>
<keyword evidence="8" id="KW-0055">Arginine biosynthesis</keyword>
<dbReference type="GO" id="GO:0006526">
    <property type="term" value="P:L-arginine biosynthetic process"/>
    <property type="evidence" value="ECO:0007669"/>
    <property type="project" value="UniProtKB-UniPathway"/>
</dbReference>
<dbReference type="PRINTS" id="PR01467">
    <property type="entry name" value="ARGREPRESSOR"/>
</dbReference>
<evidence type="ECO:0000313" key="12">
    <source>
        <dbReference type="EMBL" id="RRD03170.1"/>
    </source>
</evidence>
<keyword evidence="4 8" id="KW-0678">Repressor</keyword>
<dbReference type="InterPro" id="IPR036388">
    <property type="entry name" value="WH-like_DNA-bd_sf"/>
</dbReference>
<dbReference type="Gene3D" id="1.10.10.10">
    <property type="entry name" value="Winged helix-like DNA-binding domain superfamily/Winged helix DNA-binding domain"/>
    <property type="match status" value="1"/>
</dbReference>
<keyword evidence="7 8" id="KW-0804">Transcription</keyword>
<dbReference type="InterPro" id="IPR036251">
    <property type="entry name" value="Arg_repress_C_sf"/>
</dbReference>
<dbReference type="Pfam" id="PF01316">
    <property type="entry name" value="Arg_repressor"/>
    <property type="match status" value="1"/>
</dbReference>
<keyword evidence="6 8" id="KW-0238">DNA-binding</keyword>
<dbReference type="Gene3D" id="3.30.1360.40">
    <property type="match status" value="1"/>
</dbReference>
<dbReference type="GO" id="GO:0003677">
    <property type="term" value="F:DNA binding"/>
    <property type="evidence" value="ECO:0007669"/>
    <property type="project" value="UniProtKB-KW"/>
</dbReference>
<dbReference type="OrthoDB" id="7060358at2"/>
<dbReference type="PANTHER" id="PTHR34471:SF1">
    <property type="entry name" value="ARGININE REPRESSOR"/>
    <property type="match status" value="1"/>
</dbReference>
<dbReference type="Proteomes" id="UP000280819">
    <property type="component" value="Unassembled WGS sequence"/>
</dbReference>
<dbReference type="UniPathway" id="UPA00068"/>
<feature type="domain" description="Arginine repressor C-terminal" evidence="11">
    <location>
        <begin position="116"/>
        <end position="180"/>
    </location>
</feature>
<comment type="subcellular location">
    <subcellularLocation>
        <location evidence="1 8">Cytoplasm</location>
    </subcellularLocation>
</comment>
<comment type="caution">
    <text evidence="12">The sequence shown here is derived from an EMBL/GenBank/DDBJ whole genome shotgun (WGS) entry which is preliminary data.</text>
</comment>
<evidence type="ECO:0000259" key="11">
    <source>
        <dbReference type="Pfam" id="PF02863"/>
    </source>
</evidence>
<evidence type="ECO:0000256" key="9">
    <source>
        <dbReference type="SAM" id="MobiDB-lite"/>
    </source>
</evidence>
<dbReference type="AlphaFoldDB" id="A0A3P1T197"/>
<dbReference type="InterPro" id="IPR020899">
    <property type="entry name" value="Arg_repress_C"/>
</dbReference>
<dbReference type="InterPro" id="IPR001669">
    <property type="entry name" value="Arg_repress"/>
</dbReference>
<proteinExistence type="inferred from homology"/>
<dbReference type="HAMAP" id="MF_00173">
    <property type="entry name" value="Arg_repressor"/>
    <property type="match status" value="1"/>
</dbReference>
<dbReference type="GO" id="GO:0034618">
    <property type="term" value="F:arginine binding"/>
    <property type="evidence" value="ECO:0007669"/>
    <property type="project" value="InterPro"/>
</dbReference>
<dbReference type="GO" id="GO:0005737">
    <property type="term" value="C:cytoplasm"/>
    <property type="evidence" value="ECO:0007669"/>
    <property type="project" value="UniProtKB-SubCell"/>
</dbReference>
<comment type="function">
    <text evidence="8">Regulates arginine biosynthesis genes.</text>
</comment>
<sequence>MCCGWPRRWSSPPRNWPPSSPHCPGGWSGPVPEVRRSARLALLRSLLEQGEYASQQELSEALAEQGVGVSQPTLSKDLLALGAVKRRASDGSLVYAVGTAGDDGGAALERLARLCSEVLQTIQSAANQVVVRTPPGAAQFLASHLDAARLPRVMGTIAGDDTVLVITTDDAAASRIAGMIAQMTRTGRPVPTSPEGEESD</sequence>
<dbReference type="SUPFAM" id="SSF46785">
    <property type="entry name" value="Winged helix' DNA-binding domain"/>
    <property type="match status" value="1"/>
</dbReference>
<dbReference type="PANTHER" id="PTHR34471">
    <property type="entry name" value="ARGININE REPRESSOR"/>
    <property type="match status" value="1"/>
</dbReference>
<dbReference type="Pfam" id="PF02863">
    <property type="entry name" value="Arg_repressor_C"/>
    <property type="match status" value="1"/>
</dbReference>
<comment type="similarity">
    <text evidence="2 8">Belongs to the ArgR family.</text>
</comment>
<accession>A0A3P1T197</accession>
<dbReference type="InterPro" id="IPR020900">
    <property type="entry name" value="Arg_repress_DNA-bd"/>
</dbReference>
<name>A0A3P1T197_9ACTN</name>
<evidence type="ECO:0000256" key="8">
    <source>
        <dbReference type="HAMAP-Rule" id="MF_00173"/>
    </source>
</evidence>
<organism evidence="12 13">
    <name type="scientific">Arachnia propionica</name>
    <dbReference type="NCBI Taxonomy" id="1750"/>
    <lineage>
        <taxon>Bacteria</taxon>
        <taxon>Bacillati</taxon>
        <taxon>Actinomycetota</taxon>
        <taxon>Actinomycetes</taxon>
        <taxon>Propionibacteriales</taxon>
        <taxon>Propionibacteriaceae</taxon>
        <taxon>Arachnia</taxon>
    </lineage>
</organism>
<keyword evidence="8" id="KW-0028">Amino-acid biosynthesis</keyword>
<evidence type="ECO:0000256" key="3">
    <source>
        <dbReference type="ARBA" id="ARBA00022490"/>
    </source>
</evidence>